<proteinExistence type="predicted"/>
<dbReference type="KEGG" id="cdn:BN940_04036"/>
<dbReference type="EMBL" id="HG916765">
    <property type="protein sequence ID" value="CDM23281.1"/>
    <property type="molecule type" value="Genomic_DNA"/>
</dbReference>
<evidence type="ECO:0000313" key="2">
    <source>
        <dbReference type="Proteomes" id="UP000019805"/>
    </source>
</evidence>
<dbReference type="GO" id="GO:0030254">
    <property type="term" value="P:protein secretion by the type III secretion system"/>
    <property type="evidence" value="ECO:0007669"/>
    <property type="project" value="InterPro"/>
</dbReference>
<evidence type="ECO:0000313" key="1">
    <source>
        <dbReference type="EMBL" id="CDM23281.1"/>
    </source>
</evidence>
<organism evidence="1 2">
    <name type="scientific">Castellaniella defragrans (strain DSM 12143 / CCUG 39792 / 65Phen)</name>
    <name type="common">Alcaligenes defragrans</name>
    <dbReference type="NCBI Taxonomy" id="1437824"/>
    <lineage>
        <taxon>Bacteria</taxon>
        <taxon>Pseudomonadati</taxon>
        <taxon>Pseudomonadota</taxon>
        <taxon>Betaproteobacteria</taxon>
        <taxon>Burkholderiales</taxon>
        <taxon>Alcaligenaceae</taxon>
        <taxon>Castellaniella</taxon>
    </lineage>
</organism>
<gene>
    <name evidence="1" type="ORF">BN940_04036</name>
</gene>
<dbReference type="CDD" id="cd16364">
    <property type="entry name" value="T3SC_I-like"/>
    <property type="match status" value="1"/>
</dbReference>
<dbReference type="SUPFAM" id="SSF69635">
    <property type="entry name" value="Type III secretory system chaperone-like"/>
    <property type="match status" value="1"/>
</dbReference>
<dbReference type="Proteomes" id="UP000019805">
    <property type="component" value="Chromosome"/>
</dbReference>
<dbReference type="HOGENOM" id="CLU_1840716_0_0_4"/>
<name>W8X2M9_CASD6</name>
<dbReference type="AlphaFoldDB" id="W8X2M9"/>
<dbReference type="InterPro" id="IPR010261">
    <property type="entry name" value="Tir_chaperone"/>
</dbReference>
<dbReference type="Gene3D" id="3.30.1460.10">
    <property type="match status" value="1"/>
</dbReference>
<keyword evidence="2" id="KW-1185">Reference proteome</keyword>
<reference evidence="1 2" key="1">
    <citation type="journal article" date="2014" name="BMC Microbiol.">
        <title>The oxygen-independent metabolism of cyclic monoterpenes in Castellaniella defragrans 65Phen.</title>
        <authorList>
            <person name="Petasch J."/>
            <person name="Disch E.M."/>
            <person name="Markert S."/>
            <person name="Becher D."/>
            <person name="Schweder T."/>
            <person name="Huttel B."/>
            <person name="Reinhardt R."/>
            <person name="Harder J."/>
        </authorList>
    </citation>
    <scope>NUCLEOTIDE SEQUENCE [LARGE SCALE GENOMIC DNA]</scope>
    <source>
        <strain evidence="1">65Phen</strain>
    </source>
</reference>
<dbReference type="PROSITE" id="PS51257">
    <property type="entry name" value="PROKAR_LIPOPROTEIN"/>
    <property type="match status" value="1"/>
</dbReference>
<dbReference type="eggNOG" id="ENOG50315KG">
    <property type="taxonomic scope" value="Bacteria"/>
</dbReference>
<dbReference type="Pfam" id="PF05932">
    <property type="entry name" value="CesT"/>
    <property type="match status" value="1"/>
</dbReference>
<sequence length="113" mass="12176">MFDGRQVVQVIHVGAHGLVLISCRLADHGIDARQAERMARANFMQAGRGTVLCAAPDGRPCMQLALRLAECTPAMLCSALESLLDQADAWSHAQVRANDAPGRHDPSIFLQSV</sequence>
<protein>
    <submittedName>
        <fullName evidence="1">Uncharacterized protein</fullName>
    </submittedName>
</protein>
<accession>W8X2M9</accession>